<keyword evidence="1 11" id="KW-0329">Glyoxylate bypass</keyword>
<comment type="similarity">
    <text evidence="11">Belongs to the AceK family.</text>
</comment>
<evidence type="ECO:0000256" key="3">
    <source>
        <dbReference type="ARBA" id="ARBA00022527"/>
    </source>
</evidence>
<evidence type="ECO:0000256" key="5">
    <source>
        <dbReference type="ARBA" id="ARBA00022679"/>
    </source>
</evidence>
<dbReference type="GO" id="GO:0008772">
    <property type="term" value="F:[isocitrate dehydrogenase (NADP+)] kinase activity"/>
    <property type="evidence" value="ECO:0007669"/>
    <property type="project" value="UniProtKB-EC"/>
</dbReference>
<keyword evidence="3 11" id="KW-0723">Serine/threonine-protein kinase</keyword>
<name>A0ABW2Y840_9GAMM</name>
<organism evidence="14 15">
    <name type="scientific">Lysobacter brunescens</name>
    <dbReference type="NCBI Taxonomy" id="262323"/>
    <lineage>
        <taxon>Bacteria</taxon>
        <taxon>Pseudomonadati</taxon>
        <taxon>Pseudomonadota</taxon>
        <taxon>Gammaproteobacteria</taxon>
        <taxon>Lysobacterales</taxon>
        <taxon>Lysobacteraceae</taxon>
        <taxon>Lysobacter</taxon>
    </lineage>
</organism>
<keyword evidence="2 11" id="KW-0963">Cytoplasm</keyword>
<dbReference type="RefSeq" id="WP_386822360.1">
    <property type="nucleotide sequence ID" value="NZ_JBHTIF010000001.1"/>
</dbReference>
<keyword evidence="6 11" id="KW-0547">Nucleotide-binding</keyword>
<keyword evidence="8 11" id="KW-0378">Hydrolase</keyword>
<evidence type="ECO:0000256" key="9">
    <source>
        <dbReference type="ARBA" id="ARBA00022840"/>
    </source>
</evidence>
<evidence type="ECO:0000256" key="4">
    <source>
        <dbReference type="ARBA" id="ARBA00022532"/>
    </source>
</evidence>
<dbReference type="Pfam" id="PF20423">
    <property type="entry name" value="AceK_regulatory"/>
    <property type="match status" value="1"/>
</dbReference>
<accession>A0ABW2Y840</accession>
<dbReference type="HAMAP" id="MF_00747">
    <property type="entry name" value="AceK"/>
    <property type="match status" value="1"/>
</dbReference>
<feature type="binding site" evidence="11">
    <location>
        <begin position="319"/>
        <end position="325"/>
    </location>
    <ligand>
        <name>ATP</name>
        <dbReference type="ChEBI" id="CHEBI:30616"/>
    </ligand>
</feature>
<keyword evidence="7 11" id="KW-0418">Kinase</keyword>
<evidence type="ECO:0000313" key="14">
    <source>
        <dbReference type="EMBL" id="MFD0724712.1"/>
    </source>
</evidence>
<dbReference type="Pfam" id="PF06315">
    <property type="entry name" value="AceK_kinase"/>
    <property type="match status" value="1"/>
</dbReference>
<dbReference type="PANTHER" id="PTHR39559:SF1">
    <property type="entry name" value="ISOCITRATE DEHYDROGENASE KINASE_PHOSPHATASE"/>
    <property type="match status" value="1"/>
</dbReference>
<proteinExistence type="inferred from homology"/>
<keyword evidence="4 11" id="KW-0816">Tricarboxylic acid cycle</keyword>
<keyword evidence="15" id="KW-1185">Reference proteome</keyword>
<feature type="active site" evidence="11">
    <location>
        <position position="375"/>
    </location>
</feature>
<dbReference type="GO" id="GO:0016787">
    <property type="term" value="F:hydrolase activity"/>
    <property type="evidence" value="ECO:0007669"/>
    <property type="project" value="UniProtKB-KW"/>
</dbReference>
<dbReference type="EC" id="3.1.3.-" evidence="11"/>
<dbReference type="InterPro" id="IPR010452">
    <property type="entry name" value="Isocitrate_DH_AceK"/>
</dbReference>
<evidence type="ECO:0000256" key="6">
    <source>
        <dbReference type="ARBA" id="ARBA00022741"/>
    </source>
</evidence>
<evidence type="ECO:0000256" key="7">
    <source>
        <dbReference type="ARBA" id="ARBA00022777"/>
    </source>
</evidence>
<feature type="domain" description="Isocitrate dehydrogenase kinase/phosphatase (AceK) regulatory" evidence="13">
    <location>
        <begin position="17"/>
        <end position="310"/>
    </location>
</feature>
<keyword evidence="5 11" id="KW-0808">Transferase</keyword>
<dbReference type="NCBIfam" id="NF002804">
    <property type="entry name" value="PRK02946.1"/>
    <property type="match status" value="1"/>
</dbReference>
<reference evidence="15" key="1">
    <citation type="journal article" date="2019" name="Int. J. Syst. Evol. Microbiol.">
        <title>The Global Catalogue of Microorganisms (GCM) 10K type strain sequencing project: providing services to taxonomists for standard genome sequencing and annotation.</title>
        <authorList>
            <consortium name="The Broad Institute Genomics Platform"/>
            <consortium name="The Broad Institute Genome Sequencing Center for Infectious Disease"/>
            <person name="Wu L."/>
            <person name="Ma J."/>
        </authorList>
    </citation>
    <scope>NUCLEOTIDE SEQUENCE [LARGE SCALE GENOMIC DNA]</scope>
    <source>
        <strain evidence="15">CCUG 55585</strain>
    </source>
</reference>
<dbReference type="InterPro" id="IPR046855">
    <property type="entry name" value="AceK_kinase"/>
</dbReference>
<keyword evidence="10 11" id="KW-0904">Protein phosphatase</keyword>
<dbReference type="EC" id="2.7.11.5" evidence="11"/>
<feature type="domain" description="Isocitrate dehydrogenase kinase/phosphatase (AceK) kinase" evidence="12">
    <location>
        <begin position="314"/>
        <end position="568"/>
    </location>
</feature>
<comment type="subcellular location">
    <subcellularLocation>
        <location evidence="11">Cytoplasm</location>
    </subcellularLocation>
</comment>
<comment type="caution">
    <text evidence="14">The sequence shown here is derived from an EMBL/GenBank/DDBJ whole genome shotgun (WGS) entry which is preliminary data.</text>
</comment>
<evidence type="ECO:0000256" key="11">
    <source>
        <dbReference type="HAMAP-Rule" id="MF_00747"/>
    </source>
</evidence>
<comment type="function">
    <text evidence="11">Bifunctional enzyme which can phosphorylate or dephosphorylate isocitrate dehydrogenase (IDH) on a specific serine residue. This is a regulatory mechanism which enables bacteria to bypass the Krebs cycle via the glyoxylate shunt in response to the source of carbon. When bacteria are grown on glucose, IDH is fully active and unphosphorylated, but when grown on acetate or ethanol, the activity of IDH declines drastically concomitant with its phosphorylation.</text>
</comment>
<evidence type="ECO:0000256" key="2">
    <source>
        <dbReference type="ARBA" id="ARBA00022490"/>
    </source>
</evidence>
<dbReference type="InterPro" id="IPR046854">
    <property type="entry name" value="AceK_regulatory"/>
</dbReference>
<evidence type="ECO:0000256" key="1">
    <source>
        <dbReference type="ARBA" id="ARBA00022435"/>
    </source>
</evidence>
<evidence type="ECO:0000256" key="10">
    <source>
        <dbReference type="ARBA" id="ARBA00022912"/>
    </source>
</evidence>
<evidence type="ECO:0000256" key="8">
    <source>
        <dbReference type="ARBA" id="ARBA00022801"/>
    </source>
</evidence>
<evidence type="ECO:0000259" key="13">
    <source>
        <dbReference type="Pfam" id="PF20423"/>
    </source>
</evidence>
<feature type="binding site" evidence="11">
    <location>
        <position position="340"/>
    </location>
    <ligand>
        <name>ATP</name>
        <dbReference type="ChEBI" id="CHEBI:30616"/>
    </ligand>
</feature>
<sequence length="576" mass="66405">MSNAPDPRPSDAAQQAAARIVDGFEDYNARFSDITRRARRRFERRDWRKSQADNAARIDLYDQCIDETLSRLEAQLDERLRSRALWRETRAAYASRIERMPDRELYKTFYNSLVRRFFRIDGVAADLEFLAFDIVPTGDASCPGEASHHALGGDIDDAVEVWRSRFEALGFANGWADLPRCARAVAERLRGRGVVAVSMLRTPFYRERRAYLVGRAHGASGATYPVVVALVSEVDGVRADAVIVDDQQLSILFGFSRSYFHADIARVGDVVAFLHALLPRKPVDELFTVVGRIKQGKTERYRQIFRHLAEHPHEELVIADGERGMVMAVFTPRGHPVVFKLIRDRFAYPKDTVRAEVEEKYRLVFRRDRVGRLVDAQEFRRLRFPKRQFSAEALDELLRECAQTVQVEGDEVLIRHCYVERRLRPLDLHVRESQPQVAERAVLDYGQAIKDLARSNIFPGDLLLKNFGVTRHGRVLFYDYDELCLVEDCRFRAVPPMRDEDETRPLDEWLYAGADDVFPELFPQFLGIRPELRERLRAVHDEIFDPAWWRDVQSRLAAGEHFDVSPYPAATRLPTG</sequence>
<gene>
    <name evidence="11 14" type="primary">aceK</name>
    <name evidence="14" type="ORF">ACFQ0E_03770</name>
</gene>
<keyword evidence="9 11" id="KW-0067">ATP-binding</keyword>
<dbReference type="PIRSF" id="PIRSF000719">
    <property type="entry name" value="AceK"/>
    <property type="match status" value="1"/>
</dbReference>
<evidence type="ECO:0000259" key="12">
    <source>
        <dbReference type="Pfam" id="PF06315"/>
    </source>
</evidence>
<evidence type="ECO:0000313" key="15">
    <source>
        <dbReference type="Proteomes" id="UP001597110"/>
    </source>
</evidence>
<dbReference type="Proteomes" id="UP001597110">
    <property type="component" value="Unassembled WGS sequence"/>
</dbReference>
<comment type="catalytic activity">
    <reaction evidence="11">
        <text>L-seryl-[isocitrate dehydrogenase] + ATP = O-phospho-L-seryl-[isocitrate dehydrogenase] + ADP + H(+)</text>
        <dbReference type="Rhea" id="RHEA:43540"/>
        <dbReference type="Rhea" id="RHEA-COMP:10605"/>
        <dbReference type="Rhea" id="RHEA-COMP:10606"/>
        <dbReference type="ChEBI" id="CHEBI:15378"/>
        <dbReference type="ChEBI" id="CHEBI:29999"/>
        <dbReference type="ChEBI" id="CHEBI:30616"/>
        <dbReference type="ChEBI" id="CHEBI:83421"/>
        <dbReference type="ChEBI" id="CHEBI:456216"/>
        <dbReference type="EC" id="2.7.11.5"/>
    </reaction>
</comment>
<dbReference type="EMBL" id="JBHTIF010000001">
    <property type="protein sequence ID" value="MFD0724712.1"/>
    <property type="molecule type" value="Genomic_DNA"/>
</dbReference>
<dbReference type="PANTHER" id="PTHR39559">
    <property type="match status" value="1"/>
</dbReference>
<protein>
    <recommendedName>
        <fullName evidence="11">Isocitrate dehydrogenase kinase/phosphatase</fullName>
        <shortName evidence="11">IDH kinase/phosphatase</shortName>
        <shortName evidence="11">IDHK/P</shortName>
        <ecNumber evidence="11">2.7.11.5</ecNumber>
        <ecNumber evidence="11">3.1.3.-</ecNumber>
    </recommendedName>
</protein>